<organism evidence="1 2">
    <name type="scientific">Subtercola boreus</name>
    <dbReference type="NCBI Taxonomy" id="120213"/>
    <lineage>
        <taxon>Bacteria</taxon>
        <taxon>Bacillati</taxon>
        <taxon>Actinomycetota</taxon>
        <taxon>Actinomycetes</taxon>
        <taxon>Micrococcales</taxon>
        <taxon>Microbacteriaceae</taxon>
        <taxon>Subtercola</taxon>
    </lineage>
</organism>
<sequence>MSRICARDRAGLGRLRRAGSGVEGVPSAAGPSVDANLDDLVYQSALDDFLTFGENVGAFVSVRILSGTDPDGNTHLTAARALTQTGTGVSFDLRCAPQVDSGEYQYTVVAGVNVVLS</sequence>
<proteinExistence type="predicted"/>
<accession>A0A3E0VEG4</accession>
<gene>
    <name evidence="1" type="ORF">B7R54_02980</name>
</gene>
<dbReference type="EMBL" id="NBWZ01000001">
    <property type="protein sequence ID" value="RFA08302.1"/>
    <property type="molecule type" value="Genomic_DNA"/>
</dbReference>
<protein>
    <submittedName>
        <fullName evidence="1">Uncharacterized protein</fullName>
    </submittedName>
</protein>
<reference evidence="1 2" key="1">
    <citation type="submission" date="2017-04" db="EMBL/GenBank/DDBJ databases">
        <title>Comparative genome analysis of Subtercola boreus.</title>
        <authorList>
            <person name="Cho Y.-J."/>
            <person name="Cho A."/>
            <person name="Kim O.-S."/>
            <person name="Lee J.-I."/>
        </authorList>
    </citation>
    <scope>NUCLEOTIDE SEQUENCE [LARGE SCALE GENOMIC DNA]</scope>
    <source>
        <strain evidence="1 2">K300</strain>
    </source>
</reference>
<dbReference type="Proteomes" id="UP000256486">
    <property type="component" value="Unassembled WGS sequence"/>
</dbReference>
<name>A0A3E0VEG4_9MICO</name>
<evidence type="ECO:0000313" key="1">
    <source>
        <dbReference type="EMBL" id="RFA08302.1"/>
    </source>
</evidence>
<keyword evidence="2" id="KW-1185">Reference proteome</keyword>
<comment type="caution">
    <text evidence="1">The sequence shown here is derived from an EMBL/GenBank/DDBJ whole genome shotgun (WGS) entry which is preliminary data.</text>
</comment>
<dbReference type="AlphaFoldDB" id="A0A3E0VEG4"/>
<dbReference type="RefSeq" id="WP_116413713.1">
    <property type="nucleotide sequence ID" value="NZ_NBWZ01000001.1"/>
</dbReference>
<evidence type="ECO:0000313" key="2">
    <source>
        <dbReference type="Proteomes" id="UP000256486"/>
    </source>
</evidence>